<dbReference type="SUPFAM" id="SSF52518">
    <property type="entry name" value="Thiamin diphosphate-binding fold (THDP-binding)"/>
    <property type="match status" value="1"/>
</dbReference>
<dbReference type="InterPro" id="IPR029061">
    <property type="entry name" value="THDP-binding"/>
</dbReference>
<dbReference type="Proteomes" id="UP001374535">
    <property type="component" value="Chromosome 11"/>
</dbReference>
<feature type="non-terminal residue" evidence="8">
    <location>
        <position position="1"/>
    </location>
</feature>
<evidence type="ECO:0000313" key="9">
    <source>
        <dbReference type="Proteomes" id="UP001374535"/>
    </source>
</evidence>
<protein>
    <recommendedName>
        <fullName evidence="7">Transketolase-like pyrimidine-binding domain-containing protein</fullName>
    </recommendedName>
</protein>
<evidence type="ECO:0000256" key="5">
    <source>
        <dbReference type="ARBA" id="ARBA00022842"/>
    </source>
</evidence>
<keyword evidence="9" id="KW-1185">Reference proteome</keyword>
<evidence type="ECO:0000256" key="6">
    <source>
        <dbReference type="ARBA" id="ARBA00023052"/>
    </source>
</evidence>
<evidence type="ECO:0000256" key="3">
    <source>
        <dbReference type="ARBA" id="ARBA00011738"/>
    </source>
</evidence>
<evidence type="ECO:0000259" key="7">
    <source>
        <dbReference type="Pfam" id="PF02779"/>
    </source>
</evidence>
<evidence type="ECO:0000256" key="2">
    <source>
        <dbReference type="ARBA" id="ARBA00001964"/>
    </source>
</evidence>
<evidence type="ECO:0000313" key="8">
    <source>
        <dbReference type="EMBL" id="WVY90566.1"/>
    </source>
</evidence>
<dbReference type="GO" id="GO:0008661">
    <property type="term" value="F:1-deoxy-D-xylulose-5-phosphate synthase activity"/>
    <property type="evidence" value="ECO:0007669"/>
    <property type="project" value="InterPro"/>
</dbReference>
<dbReference type="InterPro" id="IPR005475">
    <property type="entry name" value="Transketolase-like_Pyr-bd"/>
</dbReference>
<dbReference type="PANTHER" id="PTHR43322:SF4">
    <property type="entry name" value="1-DEOXY-D-XYLULOSE-5-PHOSPHATE SYNTHASE 2, CHLOROPLASTIC-RELATED"/>
    <property type="match status" value="1"/>
</dbReference>
<reference evidence="8 9" key="1">
    <citation type="journal article" date="2023" name="Life. Sci Alliance">
        <title>Evolutionary insights into 3D genome organization and epigenetic landscape of Vigna mungo.</title>
        <authorList>
            <person name="Junaid A."/>
            <person name="Singh B."/>
            <person name="Bhatia S."/>
        </authorList>
    </citation>
    <scope>NUCLEOTIDE SEQUENCE [LARGE SCALE GENOMIC DNA]</scope>
    <source>
        <strain evidence="8">Urdbean</strain>
    </source>
</reference>
<dbReference type="CDD" id="cd07033">
    <property type="entry name" value="TPP_PYR_DXS_TK_like"/>
    <property type="match status" value="1"/>
</dbReference>
<comment type="cofactor">
    <cofactor evidence="1">
        <name>Mg(2+)</name>
        <dbReference type="ChEBI" id="CHEBI:18420"/>
    </cofactor>
</comment>
<organism evidence="8 9">
    <name type="scientific">Vigna mungo</name>
    <name type="common">Black gram</name>
    <name type="synonym">Phaseolus mungo</name>
    <dbReference type="NCBI Taxonomy" id="3915"/>
    <lineage>
        <taxon>Eukaryota</taxon>
        <taxon>Viridiplantae</taxon>
        <taxon>Streptophyta</taxon>
        <taxon>Embryophyta</taxon>
        <taxon>Tracheophyta</taxon>
        <taxon>Spermatophyta</taxon>
        <taxon>Magnoliopsida</taxon>
        <taxon>eudicotyledons</taxon>
        <taxon>Gunneridae</taxon>
        <taxon>Pentapetalae</taxon>
        <taxon>rosids</taxon>
        <taxon>fabids</taxon>
        <taxon>Fabales</taxon>
        <taxon>Fabaceae</taxon>
        <taxon>Papilionoideae</taxon>
        <taxon>50 kb inversion clade</taxon>
        <taxon>NPAAA clade</taxon>
        <taxon>indigoferoid/millettioid clade</taxon>
        <taxon>Phaseoleae</taxon>
        <taxon>Vigna</taxon>
    </lineage>
</organism>
<dbReference type="AlphaFoldDB" id="A0AAQ3RE00"/>
<name>A0AAQ3RE00_VIGMU</name>
<keyword evidence="5" id="KW-0460">Magnesium</keyword>
<comment type="subunit">
    <text evidence="3">Homodimer.</text>
</comment>
<dbReference type="PANTHER" id="PTHR43322">
    <property type="entry name" value="1-D-DEOXYXYLULOSE 5-PHOSPHATE SYNTHASE-RELATED"/>
    <property type="match status" value="1"/>
</dbReference>
<keyword evidence="6" id="KW-0786">Thiamine pyrophosphate</keyword>
<gene>
    <name evidence="8" type="ORF">V8G54_036080</name>
</gene>
<dbReference type="Pfam" id="PF02779">
    <property type="entry name" value="Transket_pyr"/>
    <property type="match status" value="1"/>
</dbReference>
<proteinExistence type="predicted"/>
<sequence length="120" mass="13321">VVKFDPKIGKQFKAKSSILSYTQYFVESLINEAEIDNKIVVIHAAMGCGTGLNYFHKRFPDRCFDVGITEQHVVTFAVGLAAKGLKPFCAIYSSSCSKFIFKLITSINKILIVVIYCVSS</sequence>
<comment type="cofactor">
    <cofactor evidence="2">
        <name>thiamine diphosphate</name>
        <dbReference type="ChEBI" id="CHEBI:58937"/>
    </cofactor>
</comment>
<evidence type="ECO:0000256" key="1">
    <source>
        <dbReference type="ARBA" id="ARBA00001946"/>
    </source>
</evidence>
<feature type="domain" description="Transketolase-like pyrimidine-binding" evidence="7">
    <location>
        <begin position="20"/>
        <end position="94"/>
    </location>
</feature>
<accession>A0AAQ3RE00</accession>
<dbReference type="EMBL" id="CP144690">
    <property type="protein sequence ID" value="WVY90566.1"/>
    <property type="molecule type" value="Genomic_DNA"/>
</dbReference>
<dbReference type="InterPro" id="IPR005477">
    <property type="entry name" value="Dxylulose-5-P_synthase"/>
</dbReference>
<dbReference type="GO" id="GO:0016114">
    <property type="term" value="P:terpenoid biosynthetic process"/>
    <property type="evidence" value="ECO:0007669"/>
    <property type="project" value="InterPro"/>
</dbReference>
<evidence type="ECO:0000256" key="4">
    <source>
        <dbReference type="ARBA" id="ARBA00022679"/>
    </source>
</evidence>
<keyword evidence="4" id="KW-0808">Transferase</keyword>
<dbReference type="Gene3D" id="3.40.50.970">
    <property type="match status" value="1"/>
</dbReference>